<protein>
    <submittedName>
        <fullName evidence="2">Uncharacterized protein</fullName>
    </submittedName>
</protein>
<feature type="compositionally biased region" description="Polar residues" evidence="1">
    <location>
        <begin position="187"/>
        <end position="196"/>
    </location>
</feature>
<proteinExistence type="predicted"/>
<dbReference type="GeneID" id="38782236"/>
<evidence type="ECO:0000313" key="3">
    <source>
        <dbReference type="Proteomes" id="UP000287166"/>
    </source>
</evidence>
<organism evidence="2 3">
    <name type="scientific">Sparassis crispa</name>
    <dbReference type="NCBI Taxonomy" id="139825"/>
    <lineage>
        <taxon>Eukaryota</taxon>
        <taxon>Fungi</taxon>
        <taxon>Dikarya</taxon>
        <taxon>Basidiomycota</taxon>
        <taxon>Agaricomycotina</taxon>
        <taxon>Agaricomycetes</taxon>
        <taxon>Polyporales</taxon>
        <taxon>Sparassidaceae</taxon>
        <taxon>Sparassis</taxon>
    </lineage>
</organism>
<dbReference type="EMBL" id="BFAD01000007">
    <property type="protein sequence ID" value="GBE85319.1"/>
    <property type="molecule type" value="Genomic_DNA"/>
</dbReference>
<keyword evidence="3" id="KW-1185">Reference proteome</keyword>
<dbReference type="InParanoid" id="A0A401GT25"/>
<accession>A0A401GT25</accession>
<sequence length="196" mass="21242">MIAVAAVLVYFLHSPDTSMDQNGIGDKTKLNYQRFFHAYKKLLITASNQGRVKELIKFYNDVIFNDTRESNTGTLEEDNFIAAMEGAALAFDSDGLEDVDMWLQEIALDDEHGVHVDEQPIAGPSRHLDVLNVPALQADNLECNPRVIPSVAAALSDDIAADPKPANHRNTSKRGTRSAGGGSSSGVTANSRATRS</sequence>
<dbReference type="AlphaFoldDB" id="A0A401GT25"/>
<dbReference type="RefSeq" id="XP_027616232.1">
    <property type="nucleotide sequence ID" value="XM_027760431.1"/>
</dbReference>
<feature type="region of interest" description="Disordered" evidence="1">
    <location>
        <begin position="159"/>
        <end position="196"/>
    </location>
</feature>
<dbReference type="InterPro" id="IPR046521">
    <property type="entry name" value="DUF6698"/>
</dbReference>
<reference evidence="2 3" key="1">
    <citation type="journal article" date="2018" name="Sci. Rep.">
        <title>Genome sequence of the cauliflower mushroom Sparassis crispa (Hanabiratake) and its association with beneficial usage.</title>
        <authorList>
            <person name="Kiyama R."/>
            <person name="Furutani Y."/>
            <person name="Kawaguchi K."/>
            <person name="Nakanishi T."/>
        </authorList>
    </citation>
    <scope>NUCLEOTIDE SEQUENCE [LARGE SCALE GENOMIC DNA]</scope>
</reference>
<dbReference type="OrthoDB" id="2659054at2759"/>
<dbReference type="Pfam" id="PF20414">
    <property type="entry name" value="DUF6698"/>
    <property type="match status" value="1"/>
</dbReference>
<comment type="caution">
    <text evidence="2">The sequence shown here is derived from an EMBL/GenBank/DDBJ whole genome shotgun (WGS) entry which is preliminary data.</text>
</comment>
<feature type="compositionally biased region" description="Basic residues" evidence="1">
    <location>
        <begin position="166"/>
        <end position="176"/>
    </location>
</feature>
<name>A0A401GT25_9APHY</name>
<evidence type="ECO:0000313" key="2">
    <source>
        <dbReference type="EMBL" id="GBE85319.1"/>
    </source>
</evidence>
<evidence type="ECO:0000256" key="1">
    <source>
        <dbReference type="SAM" id="MobiDB-lite"/>
    </source>
</evidence>
<gene>
    <name evidence="2" type="ORF">SCP_0705060</name>
</gene>
<dbReference type="Proteomes" id="UP000287166">
    <property type="component" value="Unassembled WGS sequence"/>
</dbReference>